<keyword evidence="3" id="KW-1185">Reference proteome</keyword>
<protein>
    <submittedName>
        <fullName evidence="2">Uncharacterized protein</fullName>
    </submittedName>
</protein>
<gene>
    <name evidence="2" type="ORF">P171DRAFT_189706</name>
</gene>
<name>A0A9P4PU38_9PLEO</name>
<evidence type="ECO:0000313" key="3">
    <source>
        <dbReference type="Proteomes" id="UP000799764"/>
    </source>
</evidence>
<organism evidence="2 3">
    <name type="scientific">Karstenula rhodostoma CBS 690.94</name>
    <dbReference type="NCBI Taxonomy" id="1392251"/>
    <lineage>
        <taxon>Eukaryota</taxon>
        <taxon>Fungi</taxon>
        <taxon>Dikarya</taxon>
        <taxon>Ascomycota</taxon>
        <taxon>Pezizomycotina</taxon>
        <taxon>Dothideomycetes</taxon>
        <taxon>Pleosporomycetidae</taxon>
        <taxon>Pleosporales</taxon>
        <taxon>Massarineae</taxon>
        <taxon>Didymosphaeriaceae</taxon>
        <taxon>Karstenula</taxon>
    </lineage>
</organism>
<dbReference type="AlphaFoldDB" id="A0A9P4PU38"/>
<accession>A0A9P4PU38</accession>
<evidence type="ECO:0000256" key="1">
    <source>
        <dbReference type="SAM" id="MobiDB-lite"/>
    </source>
</evidence>
<reference evidence="2" key="1">
    <citation type="journal article" date="2020" name="Stud. Mycol.">
        <title>101 Dothideomycetes genomes: a test case for predicting lifestyles and emergence of pathogens.</title>
        <authorList>
            <person name="Haridas S."/>
            <person name="Albert R."/>
            <person name="Binder M."/>
            <person name="Bloem J."/>
            <person name="Labutti K."/>
            <person name="Salamov A."/>
            <person name="Andreopoulos B."/>
            <person name="Baker S."/>
            <person name="Barry K."/>
            <person name="Bills G."/>
            <person name="Bluhm B."/>
            <person name="Cannon C."/>
            <person name="Castanera R."/>
            <person name="Culley D."/>
            <person name="Daum C."/>
            <person name="Ezra D."/>
            <person name="Gonzalez J."/>
            <person name="Henrissat B."/>
            <person name="Kuo A."/>
            <person name="Liang C."/>
            <person name="Lipzen A."/>
            <person name="Lutzoni F."/>
            <person name="Magnuson J."/>
            <person name="Mondo S."/>
            <person name="Nolan M."/>
            <person name="Ohm R."/>
            <person name="Pangilinan J."/>
            <person name="Park H.-J."/>
            <person name="Ramirez L."/>
            <person name="Alfaro M."/>
            <person name="Sun H."/>
            <person name="Tritt A."/>
            <person name="Yoshinaga Y."/>
            <person name="Zwiers L.-H."/>
            <person name="Turgeon B."/>
            <person name="Goodwin S."/>
            <person name="Spatafora J."/>
            <person name="Crous P."/>
            <person name="Grigoriev I."/>
        </authorList>
    </citation>
    <scope>NUCLEOTIDE SEQUENCE</scope>
    <source>
        <strain evidence="2">CBS 690.94</strain>
    </source>
</reference>
<dbReference type="EMBL" id="MU001494">
    <property type="protein sequence ID" value="KAF2449298.1"/>
    <property type="molecule type" value="Genomic_DNA"/>
</dbReference>
<sequence length="194" mass="21291">MTTNKSGSRRRNPLQDSGSALLVSLLGLSNHTHVLDWTETSSHGVMFCLRSPKSSVGGTAHRSGVWVWSGRARLTPPWLVQQHQHRGTCRCVRAGPVSNKIVGVRRDSSRSVPAVGCIPSPPACHHTPWTLANHRGVFELIDEKRGRLRSRADTDVGTPGSAPAYRGVSKQEKEHRIDLSIGEHCLLSSAFLYF</sequence>
<comment type="caution">
    <text evidence="2">The sequence shown here is derived from an EMBL/GenBank/DDBJ whole genome shotgun (WGS) entry which is preliminary data.</text>
</comment>
<feature type="region of interest" description="Disordered" evidence="1">
    <location>
        <begin position="149"/>
        <end position="169"/>
    </location>
</feature>
<proteinExistence type="predicted"/>
<evidence type="ECO:0000313" key="2">
    <source>
        <dbReference type="EMBL" id="KAF2449298.1"/>
    </source>
</evidence>
<dbReference type="Proteomes" id="UP000799764">
    <property type="component" value="Unassembled WGS sequence"/>
</dbReference>